<reference evidence="2 3" key="1">
    <citation type="submission" date="2024-01" db="EMBL/GenBank/DDBJ databases">
        <title>Genome assemblies of Stephania.</title>
        <authorList>
            <person name="Yang L."/>
        </authorList>
    </citation>
    <scope>NUCLEOTIDE SEQUENCE [LARGE SCALE GENOMIC DNA]</scope>
    <source>
        <strain evidence="2">YNDBR</strain>
        <tissue evidence="2">Leaf</tissue>
    </source>
</reference>
<comment type="caution">
    <text evidence="2">The sequence shown here is derived from an EMBL/GenBank/DDBJ whole genome shotgun (WGS) entry which is preliminary data.</text>
</comment>
<feature type="transmembrane region" description="Helical" evidence="1">
    <location>
        <begin position="116"/>
        <end position="141"/>
    </location>
</feature>
<feature type="transmembrane region" description="Helical" evidence="1">
    <location>
        <begin position="83"/>
        <end position="104"/>
    </location>
</feature>
<keyword evidence="3" id="KW-1185">Reference proteome</keyword>
<name>A0AAP0DUB7_9MAGN</name>
<dbReference type="PANTHER" id="PTHR35307">
    <property type="entry name" value="PROTEIN, PUTATIVE-RELATED"/>
    <property type="match status" value="1"/>
</dbReference>
<organism evidence="2 3">
    <name type="scientific">Stephania yunnanensis</name>
    <dbReference type="NCBI Taxonomy" id="152371"/>
    <lineage>
        <taxon>Eukaryota</taxon>
        <taxon>Viridiplantae</taxon>
        <taxon>Streptophyta</taxon>
        <taxon>Embryophyta</taxon>
        <taxon>Tracheophyta</taxon>
        <taxon>Spermatophyta</taxon>
        <taxon>Magnoliopsida</taxon>
        <taxon>Ranunculales</taxon>
        <taxon>Menispermaceae</taxon>
        <taxon>Menispermoideae</taxon>
        <taxon>Cissampelideae</taxon>
        <taxon>Stephania</taxon>
    </lineage>
</organism>
<dbReference type="Proteomes" id="UP001420932">
    <property type="component" value="Unassembled WGS sequence"/>
</dbReference>
<dbReference type="PANTHER" id="PTHR35307:SF6">
    <property type="entry name" value="TRANSMEMBRANE PROTEIN"/>
    <property type="match status" value="1"/>
</dbReference>
<proteinExistence type="predicted"/>
<feature type="transmembrane region" description="Helical" evidence="1">
    <location>
        <begin position="147"/>
        <end position="172"/>
    </location>
</feature>
<evidence type="ECO:0000313" key="2">
    <source>
        <dbReference type="EMBL" id="KAK9081265.1"/>
    </source>
</evidence>
<dbReference type="EMBL" id="JBBNAF010000056">
    <property type="protein sequence ID" value="KAK9081265.1"/>
    <property type="molecule type" value="Genomic_DNA"/>
</dbReference>
<gene>
    <name evidence="2" type="ORF">Syun_030628</name>
</gene>
<accession>A0AAP0DUB7</accession>
<feature type="transmembrane region" description="Helical" evidence="1">
    <location>
        <begin position="20"/>
        <end position="41"/>
    </location>
</feature>
<keyword evidence="1" id="KW-0812">Transmembrane</keyword>
<dbReference type="AlphaFoldDB" id="A0AAP0DUB7"/>
<keyword evidence="1" id="KW-1133">Transmembrane helix</keyword>
<sequence>MDAHVANDTEFSSPMPAIGLHMAVATLVCLILMLCDIFNAIRQKKPWIPCRFFVLNSFTLTLLSIATKLPSDLTTSMPSACDQLSKLCGTSLMCISIAFFMPSAVSMSQSEYSANLASLSIMVFTIVVNVSLQISTGAIFLFKVEHIITLLLMLLLLGIMGGSRMTSIDYFAVPFRKSLQQMPRNVYTLKRCYIHSYITDPQLALCRFSSSATVGVLCTICFGVLSETAIRAYSLDKGLKGDSDYKWSIWLVVGLQMITLLLGTLALVCRGLALATQMHSLLLIVLKRLTFLQSLDAFLLTRRNWNLYLKTLNRSRMIFQIFRIMENILDSSLFLTRIWVDSVNKLTLVAIRIARDFFALTIEKTGIVDGLRLLKRRGVIDDLNDDDDKIILKLKKEFDDDGLSNYMSQIPNFYSEFLLRKSFMDMEMCIKKHSTYPMHSLLDFLGKETHDDSMKLLKQISKSSDKLLLLVCLVRMADALAPSLRIVSLASTLDQAFEIIVFIHEKTHAINVSKAMNVNLANDIWRNKHIRNHWFQSYFIKHLKSGGCSSHIRDRVAELHDKYLSHFLIQELHDIINIVGDPRVDAIRSTNGSIEELYDRIERLFVELLHSFFDQFPDAIFNSLNESVQAFEFQENVKTSMELVARFKDVDPLHYANHNIGSFMTTDSPVEENEAVAGHAVSLGNVRGDC</sequence>
<keyword evidence="1" id="KW-0472">Membrane</keyword>
<protein>
    <submittedName>
        <fullName evidence="2">Uncharacterized protein</fullName>
    </submittedName>
</protein>
<evidence type="ECO:0000313" key="3">
    <source>
        <dbReference type="Proteomes" id="UP001420932"/>
    </source>
</evidence>
<evidence type="ECO:0000256" key="1">
    <source>
        <dbReference type="SAM" id="Phobius"/>
    </source>
</evidence>
<feature type="transmembrane region" description="Helical" evidence="1">
    <location>
        <begin position="247"/>
        <end position="268"/>
    </location>
</feature>